<proteinExistence type="predicted"/>
<feature type="chain" id="PRO_5046165140" evidence="2">
    <location>
        <begin position="18"/>
        <end position="103"/>
    </location>
</feature>
<feature type="compositionally biased region" description="Low complexity" evidence="1">
    <location>
        <begin position="22"/>
        <end position="45"/>
    </location>
</feature>
<dbReference type="InterPro" id="IPR012661">
    <property type="entry name" value="CHP02448"/>
</dbReference>
<organism evidence="3 4">
    <name type="scientific">Pseudoxanthomonas kaohsiungensis</name>
    <dbReference type="NCBI Taxonomy" id="283923"/>
    <lineage>
        <taxon>Bacteria</taxon>
        <taxon>Pseudomonadati</taxon>
        <taxon>Pseudomonadota</taxon>
        <taxon>Gammaproteobacteria</taxon>
        <taxon>Lysobacterales</taxon>
        <taxon>Lysobacteraceae</taxon>
        <taxon>Pseudoxanthomonas</taxon>
    </lineage>
</organism>
<name>A0ABW3M041_9GAMM</name>
<dbReference type="EMBL" id="JBHTKN010000009">
    <property type="protein sequence ID" value="MFD1043271.1"/>
    <property type="molecule type" value="Genomic_DNA"/>
</dbReference>
<protein>
    <submittedName>
        <fullName evidence="3">DUF2388 domain-containing protein</fullName>
    </submittedName>
</protein>
<accession>A0ABW3M041</accession>
<dbReference type="NCBIfam" id="TIGR02448">
    <property type="entry name" value="conserverd hypothetical protein"/>
    <property type="match status" value="1"/>
</dbReference>
<comment type="caution">
    <text evidence="3">The sequence shown here is derived from an EMBL/GenBank/DDBJ whole genome shotgun (WGS) entry which is preliminary data.</text>
</comment>
<dbReference type="Proteomes" id="UP001597033">
    <property type="component" value="Unassembled WGS sequence"/>
</dbReference>
<feature type="signal peptide" evidence="2">
    <location>
        <begin position="1"/>
        <end position="17"/>
    </location>
</feature>
<sequence>MPASLVLLCVLAPSALAGSFAGTSAGSSAGASSAGSSASSNSTSGGDDKLVREAREDAAGFVASEGQVRSARLEAALRVMRERDAQARQASDLELARTILASE</sequence>
<evidence type="ECO:0000256" key="1">
    <source>
        <dbReference type="SAM" id="MobiDB-lite"/>
    </source>
</evidence>
<evidence type="ECO:0000256" key="2">
    <source>
        <dbReference type="SAM" id="SignalP"/>
    </source>
</evidence>
<evidence type="ECO:0000313" key="4">
    <source>
        <dbReference type="Proteomes" id="UP001597033"/>
    </source>
</evidence>
<evidence type="ECO:0000313" key="3">
    <source>
        <dbReference type="EMBL" id="MFD1043271.1"/>
    </source>
</evidence>
<gene>
    <name evidence="3" type="ORF">ACFQ2N_13035</name>
</gene>
<keyword evidence="4" id="KW-1185">Reference proteome</keyword>
<keyword evidence="2" id="KW-0732">Signal</keyword>
<dbReference type="RefSeq" id="WP_338016026.1">
    <property type="nucleotide sequence ID" value="NZ_JBHTKN010000009.1"/>
</dbReference>
<feature type="region of interest" description="Disordered" evidence="1">
    <location>
        <begin position="22"/>
        <end position="49"/>
    </location>
</feature>
<reference evidence="4" key="1">
    <citation type="journal article" date="2019" name="Int. J. Syst. Evol. Microbiol.">
        <title>The Global Catalogue of Microorganisms (GCM) 10K type strain sequencing project: providing services to taxonomists for standard genome sequencing and annotation.</title>
        <authorList>
            <consortium name="The Broad Institute Genomics Platform"/>
            <consortium name="The Broad Institute Genome Sequencing Center for Infectious Disease"/>
            <person name="Wu L."/>
            <person name="Ma J."/>
        </authorList>
    </citation>
    <scope>NUCLEOTIDE SEQUENCE [LARGE SCALE GENOMIC DNA]</scope>
    <source>
        <strain evidence="4">CCUG 55854</strain>
    </source>
</reference>
<dbReference type="Pfam" id="PF09498">
    <property type="entry name" value="DUF2388"/>
    <property type="match status" value="1"/>
</dbReference>